<evidence type="ECO:0000313" key="3">
    <source>
        <dbReference type="Proteomes" id="UP001576780"/>
    </source>
</evidence>
<dbReference type="InterPro" id="IPR011059">
    <property type="entry name" value="Metal-dep_hydrolase_composite"/>
</dbReference>
<dbReference type="Gene3D" id="3.10.310.70">
    <property type="match status" value="1"/>
</dbReference>
<protein>
    <submittedName>
        <fullName evidence="2">Amidohydrolase</fullName>
        <ecNumber evidence="2">3.5.-.-</ecNumber>
    </submittedName>
</protein>
<dbReference type="PROSITE" id="PS51318">
    <property type="entry name" value="TAT"/>
    <property type="match status" value="1"/>
</dbReference>
<dbReference type="InterPro" id="IPR013108">
    <property type="entry name" value="Amidohydro_3"/>
</dbReference>
<gene>
    <name evidence="2" type="ORF">ACE1CA_00805</name>
</gene>
<comment type="caution">
    <text evidence="2">The sequence shown here is derived from an EMBL/GenBank/DDBJ whole genome shotgun (WGS) entry which is preliminary data.</text>
</comment>
<keyword evidence="3" id="KW-1185">Reference proteome</keyword>
<dbReference type="SUPFAM" id="SSF51556">
    <property type="entry name" value="Metallo-dependent hydrolases"/>
    <property type="match status" value="1"/>
</dbReference>
<dbReference type="CDD" id="cd01300">
    <property type="entry name" value="YtcJ_like"/>
    <property type="match status" value="1"/>
</dbReference>
<accession>A0ABV4WDE0</accession>
<proteinExistence type="predicted"/>
<dbReference type="SUPFAM" id="SSF51338">
    <property type="entry name" value="Composite domain of metallo-dependent hydrolases"/>
    <property type="match status" value="1"/>
</dbReference>
<reference evidence="2 3" key="1">
    <citation type="submission" date="2024-09" db="EMBL/GenBank/DDBJ databases">
        <title>Floridaenema gen nov. (Aerosakkonemataceae, Aerosakkonematales ord. nov., Cyanobacteria) from benthic tropical and subtropical fresh waters, with the description of four new species.</title>
        <authorList>
            <person name="Moretto J.A."/>
            <person name="Berthold D.E."/>
            <person name="Lefler F.W."/>
            <person name="Huang I.-S."/>
            <person name="Laughinghouse H. IV."/>
        </authorList>
    </citation>
    <scope>NUCLEOTIDE SEQUENCE [LARGE SCALE GENOMIC DNA]</scope>
    <source>
        <strain evidence="2 3">BLCC-F167</strain>
    </source>
</reference>
<keyword evidence="2" id="KW-0378">Hydrolase</keyword>
<dbReference type="Gene3D" id="3.20.20.140">
    <property type="entry name" value="Metal-dependent hydrolases"/>
    <property type="match status" value="1"/>
</dbReference>
<dbReference type="InterPro" id="IPR033932">
    <property type="entry name" value="YtcJ-like"/>
</dbReference>
<sequence length="669" mass="74475">MQNSFKYIEAVATMKRKMIPSNTFLRCTCCNPLLGELLLQLTRRKFLVGTGAFAAAVMAGNGQNRTVQAQTEGIRIIENDPEAVQQLEPEATIFTAKKVVTMEQDRPQATAVAVVGDRIIAVGSLEDVKGMVGNRSYTIDRTFENKVILPGFVEHHIHPLLGVLTMSAEIIAIEEWKVPGKYSAAVQDEATYVARLREALAKMESADPNETLLTWGYHHYFHGKVYRPQLDQIEPNRPVIIWHRSCHEFILNTPALEKYGVTEATLQGKGLASEQASWEDGHFFEKGMEIILPFIGKELANPQRVAEGMRIYKSFLLSKGITTTCEPGTIAVRAIHEFWEEQLDKDDTSFRTYFMPDGRSLFDQYKTKLNELLPKVESFLSWGRGKVQWLPMQIKLFADGAIFSQLMQVEQPYLDGHQGQWIAVPEDYAAAFKIFWDAGYQIHTHVNGDAGLQVVVDSLKTNMQANPRDNHRCTVVHFAVSTDEQVIELGNLSAIISANPYYVTSLADRYSEVGLGAARANEMVRLGSVAKTPMAIGLHSDMPMAPADPLFLAWCAATRTTVSGRIATPEQRISVERALNGVTLESAYFMQLENEIGSIKAGKKADFAILEQDPFDVPSDQLKDIVVWGVVFEGEKFQSSQEPSSTSAAPSVQFAIDKTYLADLTQPRG</sequence>
<dbReference type="InterPro" id="IPR006311">
    <property type="entry name" value="TAT_signal"/>
</dbReference>
<dbReference type="InterPro" id="IPR032466">
    <property type="entry name" value="Metal_Hydrolase"/>
</dbReference>
<dbReference type="PANTHER" id="PTHR22642:SF2">
    <property type="entry name" value="PROTEIN LONG AFTER FAR-RED 3"/>
    <property type="match status" value="1"/>
</dbReference>
<name>A0ABV4WDE0_9CYAN</name>
<dbReference type="EC" id="3.5.-.-" evidence="2"/>
<evidence type="ECO:0000313" key="2">
    <source>
        <dbReference type="EMBL" id="MFB2833052.1"/>
    </source>
</evidence>
<dbReference type="Gene3D" id="2.30.40.10">
    <property type="entry name" value="Urease, subunit C, domain 1"/>
    <property type="match status" value="1"/>
</dbReference>
<dbReference type="EMBL" id="JBHFNT010000010">
    <property type="protein sequence ID" value="MFB2833052.1"/>
    <property type="molecule type" value="Genomic_DNA"/>
</dbReference>
<dbReference type="Proteomes" id="UP001576780">
    <property type="component" value="Unassembled WGS sequence"/>
</dbReference>
<feature type="domain" description="Amidohydrolase 3" evidence="1">
    <location>
        <begin position="144"/>
        <end position="635"/>
    </location>
</feature>
<evidence type="ECO:0000259" key="1">
    <source>
        <dbReference type="Pfam" id="PF07969"/>
    </source>
</evidence>
<dbReference type="PANTHER" id="PTHR22642">
    <property type="entry name" value="IMIDAZOLONEPROPIONASE"/>
    <property type="match status" value="1"/>
</dbReference>
<dbReference type="Pfam" id="PF07969">
    <property type="entry name" value="Amidohydro_3"/>
    <property type="match status" value="1"/>
</dbReference>
<dbReference type="GO" id="GO:0016787">
    <property type="term" value="F:hydrolase activity"/>
    <property type="evidence" value="ECO:0007669"/>
    <property type="project" value="UniProtKB-KW"/>
</dbReference>
<organism evidence="2 3">
    <name type="scientific">Floridaenema evergladense BLCC-F167</name>
    <dbReference type="NCBI Taxonomy" id="3153639"/>
    <lineage>
        <taxon>Bacteria</taxon>
        <taxon>Bacillati</taxon>
        <taxon>Cyanobacteriota</taxon>
        <taxon>Cyanophyceae</taxon>
        <taxon>Oscillatoriophycideae</taxon>
        <taxon>Aerosakkonematales</taxon>
        <taxon>Aerosakkonemataceae</taxon>
        <taxon>Floridanema</taxon>
        <taxon>Floridanema evergladense</taxon>
    </lineage>
</organism>